<keyword evidence="2" id="KW-0732">Signal</keyword>
<feature type="signal peptide" evidence="2">
    <location>
        <begin position="1"/>
        <end position="28"/>
    </location>
</feature>
<gene>
    <name evidence="4" type="primary">MFAP4</name>
</gene>
<dbReference type="NCBIfam" id="NF040941">
    <property type="entry name" value="GGGWT_bact"/>
    <property type="match status" value="1"/>
</dbReference>
<proteinExistence type="predicted"/>
<dbReference type="PROSITE" id="PS51406">
    <property type="entry name" value="FIBRINOGEN_C_2"/>
    <property type="match status" value="1"/>
</dbReference>
<dbReference type="Gene3D" id="3.90.215.10">
    <property type="entry name" value="Gamma Fibrinogen, chain A, domain 1"/>
    <property type="match status" value="1"/>
</dbReference>
<evidence type="ECO:0000313" key="4">
    <source>
        <dbReference type="Ensembl" id="ENSMMDP00005027143.1"/>
    </source>
</evidence>
<dbReference type="Pfam" id="PF00147">
    <property type="entry name" value="Fibrinogen_C"/>
    <property type="match status" value="1"/>
</dbReference>
<name>A0A667YL80_9TELE</name>
<dbReference type="InterPro" id="IPR014716">
    <property type="entry name" value="Fibrinogen_a/b/g_C_1"/>
</dbReference>
<dbReference type="FunFam" id="3.90.215.10:FF:000001">
    <property type="entry name" value="Tenascin isoform 1"/>
    <property type="match status" value="1"/>
</dbReference>
<evidence type="ECO:0000259" key="3">
    <source>
        <dbReference type="PROSITE" id="PS51406"/>
    </source>
</evidence>
<evidence type="ECO:0000256" key="1">
    <source>
        <dbReference type="ARBA" id="ARBA00023157"/>
    </source>
</evidence>
<evidence type="ECO:0000313" key="5">
    <source>
        <dbReference type="Proteomes" id="UP000472263"/>
    </source>
</evidence>
<dbReference type="GeneTree" id="ENSGT00940000154615"/>
<evidence type="ECO:0000256" key="2">
    <source>
        <dbReference type="SAM" id="SignalP"/>
    </source>
</evidence>
<organism evidence="4 5">
    <name type="scientific">Myripristis murdjan</name>
    <name type="common">pinecone soldierfish</name>
    <dbReference type="NCBI Taxonomy" id="586833"/>
    <lineage>
        <taxon>Eukaryota</taxon>
        <taxon>Metazoa</taxon>
        <taxon>Chordata</taxon>
        <taxon>Craniata</taxon>
        <taxon>Vertebrata</taxon>
        <taxon>Euteleostomi</taxon>
        <taxon>Actinopterygii</taxon>
        <taxon>Neopterygii</taxon>
        <taxon>Teleostei</taxon>
        <taxon>Neoteleostei</taxon>
        <taxon>Acanthomorphata</taxon>
        <taxon>Holocentriformes</taxon>
        <taxon>Holocentridae</taxon>
        <taxon>Myripristis</taxon>
    </lineage>
</organism>
<reference evidence="4" key="3">
    <citation type="submission" date="2025-09" db="UniProtKB">
        <authorList>
            <consortium name="Ensembl"/>
        </authorList>
    </citation>
    <scope>IDENTIFICATION</scope>
</reference>
<keyword evidence="5" id="KW-1185">Reference proteome</keyword>
<dbReference type="InParanoid" id="A0A667YL80"/>
<dbReference type="GO" id="GO:0005615">
    <property type="term" value="C:extracellular space"/>
    <property type="evidence" value="ECO:0007669"/>
    <property type="project" value="TreeGrafter"/>
</dbReference>
<keyword evidence="1" id="KW-1015">Disulfide bond</keyword>
<dbReference type="CDD" id="cd00087">
    <property type="entry name" value="FReD"/>
    <property type="match status" value="1"/>
</dbReference>
<reference evidence="4" key="2">
    <citation type="submission" date="2025-08" db="UniProtKB">
        <authorList>
            <consortium name="Ensembl"/>
        </authorList>
    </citation>
    <scope>IDENTIFICATION</scope>
</reference>
<accession>A0A667YL80</accession>
<dbReference type="InterPro" id="IPR002181">
    <property type="entry name" value="Fibrinogen_a/b/g_C_dom"/>
</dbReference>
<dbReference type="PANTHER" id="PTHR19143:SF225">
    <property type="entry name" value="MICROFIBRIL-ASSOCIATED GLYCOPROTEIN 4"/>
    <property type="match status" value="1"/>
</dbReference>
<feature type="chain" id="PRO_5025596490" evidence="2">
    <location>
        <begin position="29"/>
        <end position="252"/>
    </location>
</feature>
<dbReference type="Proteomes" id="UP000472263">
    <property type="component" value="Chromosome 19"/>
</dbReference>
<dbReference type="PANTHER" id="PTHR19143">
    <property type="entry name" value="FIBRINOGEN/TENASCIN/ANGIOPOEITIN"/>
    <property type="match status" value="1"/>
</dbReference>
<dbReference type="InterPro" id="IPR036056">
    <property type="entry name" value="Fibrinogen-like_C"/>
</dbReference>
<dbReference type="Ensembl" id="ENSMMDT00005027714.1">
    <property type="protein sequence ID" value="ENSMMDP00005027143.1"/>
    <property type="gene ID" value="ENSMMDG00005012935.1"/>
</dbReference>
<reference evidence="4" key="1">
    <citation type="submission" date="2019-06" db="EMBL/GenBank/DDBJ databases">
        <authorList>
            <consortium name="Wellcome Sanger Institute Data Sharing"/>
        </authorList>
    </citation>
    <scope>NUCLEOTIDE SEQUENCE [LARGE SCALE GENOMIC DNA]</scope>
</reference>
<dbReference type="InterPro" id="IPR050373">
    <property type="entry name" value="Fibrinogen_C-term_domain"/>
</dbReference>
<dbReference type="GO" id="GO:0048251">
    <property type="term" value="P:elastic fiber assembly"/>
    <property type="evidence" value="ECO:0007669"/>
    <property type="project" value="TreeGrafter"/>
</dbReference>
<dbReference type="FunCoup" id="A0A667YL80">
    <property type="interactions" value="353"/>
</dbReference>
<dbReference type="AlphaFoldDB" id="A0A667YL80"/>
<feature type="domain" description="Fibrinogen C-terminal" evidence="3">
    <location>
        <begin position="27"/>
        <end position="247"/>
    </location>
</feature>
<protein>
    <submittedName>
        <fullName evidence="4">Microfibril associated protein 4</fullName>
    </submittedName>
</protein>
<dbReference type="SMART" id="SM00186">
    <property type="entry name" value="FBG"/>
    <property type="match status" value="1"/>
</dbReference>
<sequence length="252" mass="28978">MTRCDVSSHLSQLESLLFLVLAPVLIHCYCDLPADCSDIYKDQSNASGVYTIYPVGSTSPVQVYCDMTSEGGRWTVIQRRMDGSQNFYRRWCDYKTGFGAAAGEYWLGLENIFQLTLKRRYELLVDMEDFDGKKVSARYNSFSIEPEAYGYKLQVSGFTDGGAGDALTYHSGQKFSTLDKDQDVSDEHCSKRYLGGFWYRRCAYANPNGVYRFGLDKTILYIGVEWKTWKGYHYSLKSFSMKMRPVRAYTRF</sequence>
<dbReference type="SUPFAM" id="SSF56496">
    <property type="entry name" value="Fibrinogen C-terminal domain-like"/>
    <property type="match status" value="1"/>
</dbReference>